<evidence type="ECO:0000259" key="2">
    <source>
        <dbReference type="Pfam" id="PF03779"/>
    </source>
</evidence>
<dbReference type="GeneID" id="14401716"/>
<keyword evidence="4" id="KW-1185">Reference proteome</keyword>
<feature type="domain" description="SPW repeat-containing integral membrane" evidence="2">
    <location>
        <begin position="22"/>
        <end position="117"/>
    </location>
</feature>
<feature type="transmembrane region" description="Helical" evidence="1">
    <location>
        <begin position="20"/>
        <end position="38"/>
    </location>
</feature>
<reference evidence="3 4" key="1">
    <citation type="submission" date="2012-11" db="EMBL/GenBank/DDBJ databases">
        <title>FINISHED of Natronococcus occultus SP4, DSM 3396.</title>
        <authorList>
            <consortium name="DOE Joint Genome Institute"/>
            <person name="Eisen J."/>
            <person name="Huntemann M."/>
            <person name="Wei C.-L."/>
            <person name="Han J."/>
            <person name="Detter J.C."/>
            <person name="Han C."/>
            <person name="Tapia R."/>
            <person name="Chen A."/>
            <person name="Kyrpides N."/>
            <person name="Mavromatis K."/>
            <person name="Markowitz V."/>
            <person name="Szeto E."/>
            <person name="Ivanova N."/>
            <person name="Mikhailova N."/>
            <person name="Ovchinnikova G."/>
            <person name="Pagani I."/>
            <person name="Pati A."/>
            <person name="Goodwin L."/>
            <person name="Nordberg H.P."/>
            <person name="Cantor M.N."/>
            <person name="Hua S.X."/>
            <person name="Woyke T."/>
            <person name="Eisen J."/>
            <person name="Klenk H.-P."/>
            <person name="Klenk H.-P."/>
        </authorList>
    </citation>
    <scope>NUCLEOTIDE SEQUENCE [LARGE SCALE GENOMIC DNA]</scope>
    <source>
        <strain evidence="3 4">SP4</strain>
    </source>
</reference>
<sequence>MSTVTDRQSSRETRLPIPRVAGLAAVVGAWIFWSGVFLTGFGWIVTNNVLVGAVIATLAAYTAARPTGGRLPSLAGPLVIAILGVWTVAAPFFFGIETGVLFWSNIVAGALVAVLAVGSLYGVVTGTGTSASPAGRS</sequence>
<dbReference type="Pfam" id="PF03779">
    <property type="entry name" value="SPW"/>
    <property type="match status" value="1"/>
</dbReference>
<feature type="transmembrane region" description="Helical" evidence="1">
    <location>
        <begin position="74"/>
        <end position="94"/>
    </location>
</feature>
<organism evidence="3 4">
    <name type="scientific">Natronococcus occultus SP4</name>
    <dbReference type="NCBI Taxonomy" id="694430"/>
    <lineage>
        <taxon>Archaea</taxon>
        <taxon>Methanobacteriati</taxon>
        <taxon>Methanobacteriota</taxon>
        <taxon>Stenosarchaea group</taxon>
        <taxon>Halobacteria</taxon>
        <taxon>Halobacteriales</taxon>
        <taxon>Natrialbaceae</taxon>
        <taxon>Natronococcus</taxon>
    </lineage>
</organism>
<dbReference type="AlphaFoldDB" id="L0JV21"/>
<protein>
    <recommendedName>
        <fullName evidence="2">SPW repeat-containing integral membrane domain-containing protein</fullName>
    </recommendedName>
</protein>
<evidence type="ECO:0000313" key="4">
    <source>
        <dbReference type="Proteomes" id="UP000010878"/>
    </source>
</evidence>
<accession>L0JV21</accession>
<gene>
    <name evidence="3" type="ORF">Natoc_0764</name>
</gene>
<dbReference type="HOGENOM" id="CLU_1922740_0_0_2"/>
<feature type="transmembrane region" description="Helical" evidence="1">
    <location>
        <begin position="44"/>
        <end position="62"/>
    </location>
</feature>
<keyword evidence="1" id="KW-1133">Transmembrane helix</keyword>
<proteinExistence type="predicted"/>
<dbReference type="RefSeq" id="WP_015320075.1">
    <property type="nucleotide sequence ID" value="NC_019974.1"/>
</dbReference>
<evidence type="ECO:0000256" key="1">
    <source>
        <dbReference type="SAM" id="Phobius"/>
    </source>
</evidence>
<dbReference type="STRING" id="694430.Natoc_0764"/>
<keyword evidence="1" id="KW-0472">Membrane</keyword>
<dbReference type="EMBL" id="CP003929">
    <property type="protein sequence ID" value="AGB36621.1"/>
    <property type="molecule type" value="Genomic_DNA"/>
</dbReference>
<feature type="transmembrane region" description="Helical" evidence="1">
    <location>
        <begin position="100"/>
        <end position="124"/>
    </location>
</feature>
<evidence type="ECO:0000313" key="3">
    <source>
        <dbReference type="EMBL" id="AGB36621.1"/>
    </source>
</evidence>
<dbReference type="eggNOG" id="arCOG09123">
    <property type="taxonomic scope" value="Archaea"/>
</dbReference>
<dbReference type="Proteomes" id="UP000010878">
    <property type="component" value="Chromosome"/>
</dbReference>
<keyword evidence="1" id="KW-0812">Transmembrane</keyword>
<dbReference type="KEGG" id="nou:Natoc_0764"/>
<dbReference type="OrthoDB" id="204305at2157"/>
<dbReference type="InterPro" id="IPR005530">
    <property type="entry name" value="SPW"/>
</dbReference>
<name>L0JV21_9EURY</name>